<reference evidence="1 2" key="1">
    <citation type="journal article" date="2018" name="Sci. Rep.">
        <title>Rhizobium tumorigenes sp. nov., a novel plant tumorigenic bacterium isolated from cane gall tumors on thornless blackberry.</title>
        <authorList>
            <person name="Kuzmanovi N."/>
            <person name="Smalla K."/>
            <person name="Gronow S."/>
            <person name="PuBawska J."/>
        </authorList>
    </citation>
    <scope>NUCLEOTIDE SEQUENCE [LARGE SCALE GENOMIC DNA]</scope>
    <source>
        <strain evidence="1 2">1078</strain>
    </source>
</reference>
<dbReference type="InterPro" id="IPR002591">
    <property type="entry name" value="Phosphodiest/P_Trfase"/>
</dbReference>
<gene>
    <name evidence="1" type="ORF">PR017_20230</name>
</gene>
<dbReference type="GO" id="GO:0016787">
    <property type="term" value="F:hydrolase activity"/>
    <property type="evidence" value="ECO:0007669"/>
    <property type="project" value="UniProtKB-ARBA"/>
</dbReference>
<geneLocation type="plasmid" evidence="1 2">
    <name>pRt1078</name>
</geneLocation>
<dbReference type="PANTHER" id="PTHR10151:SF120">
    <property type="entry name" value="BIS(5'-ADENOSYL)-TRIPHOSPHATASE"/>
    <property type="match status" value="1"/>
</dbReference>
<keyword evidence="1" id="KW-0614">Plasmid</keyword>
<dbReference type="InterPro" id="IPR017850">
    <property type="entry name" value="Alkaline_phosphatase_core_sf"/>
</dbReference>
<dbReference type="PANTHER" id="PTHR10151">
    <property type="entry name" value="ECTONUCLEOTIDE PYROPHOSPHATASE/PHOSPHODIESTERASE"/>
    <property type="match status" value="1"/>
</dbReference>
<dbReference type="KEGG" id="rtu:PR017_20230"/>
<keyword evidence="2" id="KW-1185">Reference proteome</keyword>
<proteinExistence type="predicted"/>
<dbReference type="Gene3D" id="3.40.720.10">
    <property type="entry name" value="Alkaline Phosphatase, subunit A"/>
    <property type="match status" value="2"/>
</dbReference>
<reference evidence="2" key="2">
    <citation type="journal article" date="2023" name="MicrobiologyOpen">
        <title>Genomics of the tumorigenes clade of the family Rhizobiaceae and description of Rhizobium rhododendri sp. nov.</title>
        <authorList>
            <person name="Kuzmanovic N."/>
            <person name="diCenzo G.C."/>
            <person name="Bunk B."/>
            <person name="Sproeer C."/>
            <person name="Fruehling A."/>
            <person name="Neumann-Schaal M."/>
            <person name="Overmann J."/>
            <person name="Smalla K."/>
        </authorList>
    </citation>
    <scope>NUCLEOTIDE SEQUENCE [LARGE SCALE GENOMIC DNA]</scope>
    <source>
        <strain evidence="2">1078</strain>
        <plasmid evidence="2">pRt1078</plasmid>
    </source>
</reference>
<protein>
    <submittedName>
        <fullName evidence="1">Alkaline phosphatase family protein</fullName>
    </submittedName>
</protein>
<organism evidence="1 2">
    <name type="scientific">Rhizobium tumorigenes</name>
    <dbReference type="NCBI Taxonomy" id="2041385"/>
    <lineage>
        <taxon>Bacteria</taxon>
        <taxon>Pseudomonadati</taxon>
        <taxon>Pseudomonadota</taxon>
        <taxon>Alphaproteobacteria</taxon>
        <taxon>Hyphomicrobiales</taxon>
        <taxon>Rhizobiaceae</taxon>
        <taxon>Rhizobium/Agrobacterium group</taxon>
        <taxon>Rhizobium</taxon>
    </lineage>
</organism>
<dbReference type="Pfam" id="PF01663">
    <property type="entry name" value="Phosphodiest"/>
    <property type="match status" value="1"/>
</dbReference>
<accession>A0AAF1KCQ5</accession>
<sequence>MLHLVVSLSSQPMQRFIGLLCARGRQTLRRSGRTAITRDQFMFRSFRPLTLSLCFGTALATQPMPLQAATPASSQHVLIISIDGLHAVDLARYVKQNPASAMAKLTSMGTTYTNASTAVPSDSLTSVVSMMTGGTPRTTGIYYPEFYARNLSPAGSDCSVLGAHVILDESVDADPNAVDGGASKNGGSPIDVAKLPRDPAKKCAPVYPHDEVRVNTVFEVVKSHGMRTAWMDKHPAYEVINGPSGTGVDDLYLPEIHGIEVTLPAIMAYDDTKTEALKNEIRGFDHTGKNKVGVPALFGLNIQALNIAQKLPEGGYLDSNATPGPLIAEALKHTDASLQTVIETLKSENLTDTTTIILTAKHGQMPIARSELKTVSTSLLKGLIGDKMGANIQDDVMLVWLKDHSETEAVAKLMRAHPELGLGQILYGDALASVVGDSRTDPTAPDIIGLVNHGTVYAGKSMTTRGADHGGFSVEDTNVALVVAQPHAQARTITSPASLVQLAPSVLKLLGIEPNELQAVKVESTQILSGL</sequence>
<dbReference type="AlphaFoldDB" id="A0AAF1KCQ5"/>
<dbReference type="EMBL" id="CP117256">
    <property type="protein sequence ID" value="WFR97546.1"/>
    <property type="molecule type" value="Genomic_DNA"/>
</dbReference>
<dbReference type="SUPFAM" id="SSF53649">
    <property type="entry name" value="Alkaline phosphatase-like"/>
    <property type="match status" value="1"/>
</dbReference>
<dbReference type="Proteomes" id="UP000249499">
    <property type="component" value="Plasmid pRt1078"/>
</dbReference>
<evidence type="ECO:0000313" key="2">
    <source>
        <dbReference type="Proteomes" id="UP000249499"/>
    </source>
</evidence>
<name>A0AAF1KCQ5_9HYPH</name>
<evidence type="ECO:0000313" key="1">
    <source>
        <dbReference type="EMBL" id="WFR97546.1"/>
    </source>
</evidence>
<dbReference type="RefSeq" id="WP_133255628.1">
    <property type="nucleotide sequence ID" value="NZ_CP117256.1"/>
</dbReference>